<evidence type="ECO:0000313" key="2">
    <source>
        <dbReference type="EMBL" id="JAD96556.1"/>
    </source>
</evidence>
<evidence type="ECO:0000256" key="1">
    <source>
        <dbReference type="SAM" id="MobiDB-lite"/>
    </source>
</evidence>
<protein>
    <submittedName>
        <fullName evidence="2">Uncharacterized protein</fullName>
    </submittedName>
</protein>
<organism evidence="2">
    <name type="scientific">Arundo donax</name>
    <name type="common">Giant reed</name>
    <name type="synonym">Donax arundinaceus</name>
    <dbReference type="NCBI Taxonomy" id="35708"/>
    <lineage>
        <taxon>Eukaryota</taxon>
        <taxon>Viridiplantae</taxon>
        <taxon>Streptophyta</taxon>
        <taxon>Embryophyta</taxon>
        <taxon>Tracheophyta</taxon>
        <taxon>Spermatophyta</taxon>
        <taxon>Magnoliopsida</taxon>
        <taxon>Liliopsida</taxon>
        <taxon>Poales</taxon>
        <taxon>Poaceae</taxon>
        <taxon>PACMAD clade</taxon>
        <taxon>Arundinoideae</taxon>
        <taxon>Arundineae</taxon>
        <taxon>Arundo</taxon>
    </lineage>
</organism>
<accession>A0A0A9E938</accession>
<feature type="region of interest" description="Disordered" evidence="1">
    <location>
        <begin position="1"/>
        <end position="49"/>
    </location>
</feature>
<reference evidence="2" key="2">
    <citation type="journal article" date="2015" name="Data Brief">
        <title>Shoot transcriptome of the giant reed, Arundo donax.</title>
        <authorList>
            <person name="Barrero R.A."/>
            <person name="Guerrero F.D."/>
            <person name="Moolhuijzen P."/>
            <person name="Goolsby J.A."/>
            <person name="Tidwell J."/>
            <person name="Bellgard S.E."/>
            <person name="Bellgard M.I."/>
        </authorList>
    </citation>
    <scope>NUCLEOTIDE SEQUENCE</scope>
    <source>
        <tissue evidence="2">Shoot tissue taken approximately 20 cm above the soil surface</tissue>
    </source>
</reference>
<name>A0A0A9E938_ARUDO</name>
<sequence length="49" mass="5241">MAGTRPSRGTRGMPVKDDIGRRHPPPTENYHDGDLRDSPALPSGVADDA</sequence>
<proteinExistence type="predicted"/>
<dbReference type="AlphaFoldDB" id="A0A0A9E938"/>
<dbReference type="EMBL" id="GBRH01201339">
    <property type="protein sequence ID" value="JAD96556.1"/>
    <property type="molecule type" value="Transcribed_RNA"/>
</dbReference>
<reference evidence="2" key="1">
    <citation type="submission" date="2014-09" db="EMBL/GenBank/DDBJ databases">
        <authorList>
            <person name="Magalhaes I.L.F."/>
            <person name="Oliveira U."/>
            <person name="Santos F.R."/>
            <person name="Vidigal T.H.D.A."/>
            <person name="Brescovit A.D."/>
            <person name="Santos A.J."/>
        </authorList>
    </citation>
    <scope>NUCLEOTIDE SEQUENCE</scope>
    <source>
        <tissue evidence="2">Shoot tissue taken approximately 20 cm above the soil surface</tissue>
    </source>
</reference>